<comment type="caution">
    <text evidence="3">The sequence shown here is derived from an EMBL/GenBank/DDBJ whole genome shotgun (WGS) entry which is preliminary data.</text>
</comment>
<sequence length="263" mass="30562">MSKIKDDPQKMRKRRIIDMELNCHASPIQKNVSLSRTEKFHSDASLEEVDRRALKNSKNGSGRVKVTSACDDRPLLRMVVNDHTASSRQLTVRWSSATDVLMSASSIHRRLLHRGLRTRLTLYRIFLTANHRWLRLQWVHEHKAWQVIWHQVVFSDESRFNLWGHDGRIRVRHYAGIPGAIFQQDNSRSHVAKTVQDFCSAQRMQLLPWPAYSPDMSPIEHVWDLVGRRLARGRRPAASKDKTFSAHINNMEFSSTSRHSKSV</sequence>
<dbReference type="InterPro" id="IPR002492">
    <property type="entry name" value="Transposase_Tc1-like"/>
</dbReference>
<dbReference type="Pfam" id="PF13358">
    <property type="entry name" value="DDE_3"/>
    <property type="match status" value="1"/>
</dbReference>
<dbReference type="PANTHER" id="PTHR23022:SF135">
    <property type="entry name" value="SI:DKEY-77F5.3"/>
    <property type="match status" value="1"/>
</dbReference>
<dbReference type="EMBL" id="BMAU01021013">
    <property type="protein sequence ID" value="GFX86705.1"/>
    <property type="molecule type" value="Genomic_DNA"/>
</dbReference>
<dbReference type="InterPro" id="IPR052338">
    <property type="entry name" value="Transposase_5"/>
</dbReference>
<accession>A0A8X6R230</accession>
<dbReference type="GO" id="GO:0015074">
    <property type="term" value="P:DNA integration"/>
    <property type="evidence" value="ECO:0007669"/>
    <property type="project" value="InterPro"/>
</dbReference>
<protein>
    <submittedName>
        <fullName evidence="3">Transposable element Tc1 transposase</fullName>
    </submittedName>
</protein>
<dbReference type="PANTHER" id="PTHR23022">
    <property type="entry name" value="TRANSPOSABLE ELEMENT-RELATED"/>
    <property type="match status" value="1"/>
</dbReference>
<dbReference type="InterPro" id="IPR036397">
    <property type="entry name" value="RNaseH_sf"/>
</dbReference>
<evidence type="ECO:0000313" key="3">
    <source>
        <dbReference type="EMBL" id="GFX86705.1"/>
    </source>
</evidence>
<proteinExistence type="predicted"/>
<dbReference type="Proteomes" id="UP000887159">
    <property type="component" value="Unassembled WGS sequence"/>
</dbReference>
<dbReference type="AlphaFoldDB" id="A0A8X6R230"/>
<feature type="domain" description="Tc1-like transposase DDE" evidence="2">
    <location>
        <begin position="180"/>
        <end position="237"/>
    </location>
</feature>
<evidence type="ECO:0000313" key="4">
    <source>
        <dbReference type="Proteomes" id="UP000887159"/>
    </source>
</evidence>
<feature type="domain" description="Transposase Tc1-like" evidence="1">
    <location>
        <begin position="72"/>
        <end position="143"/>
    </location>
</feature>
<dbReference type="Pfam" id="PF01498">
    <property type="entry name" value="HTH_Tnp_Tc3_2"/>
    <property type="match status" value="1"/>
</dbReference>
<evidence type="ECO:0000259" key="2">
    <source>
        <dbReference type="Pfam" id="PF13358"/>
    </source>
</evidence>
<evidence type="ECO:0000259" key="1">
    <source>
        <dbReference type="Pfam" id="PF01498"/>
    </source>
</evidence>
<gene>
    <name evidence="3" type="primary">X975_10718</name>
    <name evidence="3" type="ORF">TNCV_1409032</name>
</gene>
<keyword evidence="4" id="KW-1185">Reference proteome</keyword>
<reference evidence="3" key="1">
    <citation type="submission" date="2020-08" db="EMBL/GenBank/DDBJ databases">
        <title>Multicomponent nature underlies the extraordinary mechanical properties of spider dragline silk.</title>
        <authorList>
            <person name="Kono N."/>
            <person name="Nakamura H."/>
            <person name="Mori M."/>
            <person name="Yoshida Y."/>
            <person name="Ohtoshi R."/>
            <person name="Malay A.D."/>
            <person name="Moran D.A.P."/>
            <person name="Tomita M."/>
            <person name="Numata K."/>
            <person name="Arakawa K."/>
        </authorList>
    </citation>
    <scope>NUCLEOTIDE SEQUENCE</scope>
</reference>
<organism evidence="3 4">
    <name type="scientific">Trichonephila clavipes</name>
    <name type="common">Golden silk orbweaver</name>
    <name type="synonym">Nephila clavipes</name>
    <dbReference type="NCBI Taxonomy" id="2585209"/>
    <lineage>
        <taxon>Eukaryota</taxon>
        <taxon>Metazoa</taxon>
        <taxon>Ecdysozoa</taxon>
        <taxon>Arthropoda</taxon>
        <taxon>Chelicerata</taxon>
        <taxon>Arachnida</taxon>
        <taxon>Araneae</taxon>
        <taxon>Araneomorphae</taxon>
        <taxon>Entelegynae</taxon>
        <taxon>Araneoidea</taxon>
        <taxon>Nephilidae</taxon>
        <taxon>Trichonephila</taxon>
    </lineage>
</organism>
<dbReference type="Gene3D" id="3.30.420.10">
    <property type="entry name" value="Ribonuclease H-like superfamily/Ribonuclease H"/>
    <property type="match status" value="2"/>
</dbReference>
<dbReference type="GO" id="GO:0003677">
    <property type="term" value="F:DNA binding"/>
    <property type="evidence" value="ECO:0007669"/>
    <property type="project" value="InterPro"/>
</dbReference>
<dbReference type="InterPro" id="IPR038717">
    <property type="entry name" value="Tc1-like_DDE_dom"/>
</dbReference>
<name>A0A8X6R230_TRICX</name>
<dbReference type="GO" id="GO:0006313">
    <property type="term" value="P:DNA transposition"/>
    <property type="evidence" value="ECO:0007669"/>
    <property type="project" value="InterPro"/>
</dbReference>